<organism evidence="2 3">
    <name type="scientific">Phaeodactylibacter xiamenensis</name>
    <dbReference type="NCBI Taxonomy" id="1524460"/>
    <lineage>
        <taxon>Bacteria</taxon>
        <taxon>Pseudomonadati</taxon>
        <taxon>Bacteroidota</taxon>
        <taxon>Saprospiria</taxon>
        <taxon>Saprospirales</taxon>
        <taxon>Haliscomenobacteraceae</taxon>
        <taxon>Phaeodactylibacter</taxon>
    </lineage>
</organism>
<feature type="chain" id="PRO_5001947747" description="Lipocalin-like domain-containing protein" evidence="1">
    <location>
        <begin position="23"/>
        <end position="146"/>
    </location>
</feature>
<proteinExistence type="predicted"/>
<accession>A0A098S206</accession>
<dbReference type="PROSITE" id="PS51257">
    <property type="entry name" value="PROKAR_LIPOPROTEIN"/>
    <property type="match status" value="1"/>
</dbReference>
<keyword evidence="3" id="KW-1185">Reference proteome</keyword>
<reference evidence="2 3" key="1">
    <citation type="journal article" date="2014" name="Int. J. Syst. Evol. Microbiol.">
        <title>Phaeodactylibacter xiamenensis gen. nov., sp. nov., a member of the family Saprospiraceae isolated from the marine alga Phaeodactylum tricornutum.</title>
        <authorList>
            <person name="Chen Z.Jr."/>
            <person name="Lei X."/>
            <person name="Lai Q."/>
            <person name="Li Y."/>
            <person name="Zhang B."/>
            <person name="Zhang J."/>
            <person name="Zhang H."/>
            <person name="Yang L."/>
            <person name="Zheng W."/>
            <person name="Tian Y."/>
            <person name="Yu Z."/>
            <person name="Xu H.Jr."/>
            <person name="Zheng T."/>
        </authorList>
    </citation>
    <scope>NUCLEOTIDE SEQUENCE [LARGE SCALE GENOMIC DNA]</scope>
    <source>
        <strain evidence="2 3">KD52</strain>
    </source>
</reference>
<dbReference type="RefSeq" id="WP_044225125.1">
    <property type="nucleotide sequence ID" value="NZ_JBKAGJ010000010.1"/>
</dbReference>
<protein>
    <recommendedName>
        <fullName evidence="4">Lipocalin-like domain-containing protein</fullName>
    </recommendedName>
</protein>
<dbReference type="EMBL" id="JPOS01000079">
    <property type="protein sequence ID" value="KGE86374.1"/>
    <property type="molecule type" value="Genomic_DNA"/>
</dbReference>
<feature type="signal peptide" evidence="1">
    <location>
        <begin position="1"/>
        <end position="22"/>
    </location>
</feature>
<evidence type="ECO:0000313" key="2">
    <source>
        <dbReference type="EMBL" id="KGE86374.1"/>
    </source>
</evidence>
<comment type="caution">
    <text evidence="2">The sequence shown here is derived from an EMBL/GenBank/DDBJ whole genome shotgun (WGS) entry which is preliminary data.</text>
</comment>
<dbReference type="Proteomes" id="UP000029736">
    <property type="component" value="Unassembled WGS sequence"/>
</dbReference>
<keyword evidence="1" id="KW-0732">Signal</keyword>
<evidence type="ECO:0000256" key="1">
    <source>
        <dbReference type="SAM" id="SignalP"/>
    </source>
</evidence>
<evidence type="ECO:0008006" key="4">
    <source>
        <dbReference type="Google" id="ProtNLM"/>
    </source>
</evidence>
<gene>
    <name evidence="2" type="ORF">IX84_21495</name>
</gene>
<sequence length="146" mass="16271">MKGNCNAFFCFATMLACSLVFIGCSQNDGSDVSPSTNDAGAVTSFLMHDAGLIITLLTDDGDDETDYFESYVFNFSSNGNIAAVGDSDTVTGTYNVFRDDGRVELYMDFPNVGNFDELDDDWYFISIDQNTIRFNDDGDRLEFRQR</sequence>
<name>A0A098S206_9BACT</name>
<dbReference type="AlphaFoldDB" id="A0A098S206"/>
<evidence type="ECO:0000313" key="3">
    <source>
        <dbReference type="Proteomes" id="UP000029736"/>
    </source>
</evidence>